<name>A0A3M6UPX7_POCDA</name>
<reference evidence="1 2" key="1">
    <citation type="journal article" date="2018" name="Sci. Rep.">
        <title>Comparative analysis of the Pocillopora damicornis genome highlights role of immune system in coral evolution.</title>
        <authorList>
            <person name="Cunning R."/>
            <person name="Bay R.A."/>
            <person name="Gillette P."/>
            <person name="Baker A.C."/>
            <person name="Traylor-Knowles N."/>
        </authorList>
    </citation>
    <scope>NUCLEOTIDE SEQUENCE [LARGE SCALE GENOMIC DNA]</scope>
    <source>
        <strain evidence="1">RSMAS</strain>
        <tissue evidence="1">Whole animal</tissue>
    </source>
</reference>
<protein>
    <submittedName>
        <fullName evidence="1">Uncharacterized protein</fullName>
    </submittedName>
</protein>
<comment type="caution">
    <text evidence="1">The sequence shown here is derived from an EMBL/GenBank/DDBJ whole genome shotgun (WGS) entry which is preliminary data.</text>
</comment>
<accession>A0A3M6UPX7</accession>
<dbReference type="AlphaFoldDB" id="A0A3M6UPX7"/>
<proteinExistence type="predicted"/>
<sequence length="152" mass="18047">MATSTLIEVFGQIVYRLTRSVTEHYNPEEPEFTTESFGYDPLLSTGREWYKEPVDELIYQEYSDREATNSNFFAHNINVQVINAFLPEDSGETRVDQNVKEEEMTWKRLRPSFSQTLIRTKKKQECNKDPEVIETNGYRIRNRFDPLHTNWN</sequence>
<gene>
    <name evidence="1" type="ORF">pdam_00001660</name>
</gene>
<evidence type="ECO:0000313" key="1">
    <source>
        <dbReference type="EMBL" id="RMX55649.1"/>
    </source>
</evidence>
<dbReference type="EMBL" id="RCHS01001028">
    <property type="protein sequence ID" value="RMX55649.1"/>
    <property type="molecule type" value="Genomic_DNA"/>
</dbReference>
<dbReference type="OrthoDB" id="5979997at2759"/>
<keyword evidence="2" id="KW-1185">Reference proteome</keyword>
<evidence type="ECO:0000313" key="2">
    <source>
        <dbReference type="Proteomes" id="UP000275408"/>
    </source>
</evidence>
<dbReference type="Proteomes" id="UP000275408">
    <property type="component" value="Unassembled WGS sequence"/>
</dbReference>
<organism evidence="1 2">
    <name type="scientific">Pocillopora damicornis</name>
    <name type="common">Cauliflower coral</name>
    <name type="synonym">Millepora damicornis</name>
    <dbReference type="NCBI Taxonomy" id="46731"/>
    <lineage>
        <taxon>Eukaryota</taxon>
        <taxon>Metazoa</taxon>
        <taxon>Cnidaria</taxon>
        <taxon>Anthozoa</taxon>
        <taxon>Hexacorallia</taxon>
        <taxon>Scleractinia</taxon>
        <taxon>Astrocoeniina</taxon>
        <taxon>Pocilloporidae</taxon>
        <taxon>Pocillopora</taxon>
    </lineage>
</organism>